<dbReference type="EMBL" id="QPJS01000003">
    <property type="protein sequence ID" value="RCX03262.1"/>
    <property type="molecule type" value="Genomic_DNA"/>
</dbReference>
<dbReference type="AlphaFoldDB" id="A0A369A1T3"/>
<dbReference type="Pfam" id="PF00208">
    <property type="entry name" value="ELFV_dehydrog"/>
    <property type="match status" value="1"/>
</dbReference>
<reference evidence="4 5" key="1">
    <citation type="submission" date="2018-07" db="EMBL/GenBank/DDBJ databases">
        <title>Genomic Encyclopedia of Type Strains, Phase IV (KMG-IV): sequencing the most valuable type-strain genomes for metagenomic binning, comparative biology and taxonomic classification.</title>
        <authorList>
            <person name="Goeker M."/>
        </authorList>
    </citation>
    <scope>NUCLEOTIDE SEQUENCE [LARGE SCALE GENOMIC DNA]</scope>
    <source>
        <strain evidence="4 5">DSM 21410</strain>
    </source>
</reference>
<dbReference type="SUPFAM" id="SSF51735">
    <property type="entry name" value="NAD(P)-binding Rossmann-fold domains"/>
    <property type="match status" value="1"/>
</dbReference>
<organism evidence="4 5">
    <name type="scientific">Schleiferia thermophila</name>
    <dbReference type="NCBI Taxonomy" id="884107"/>
    <lineage>
        <taxon>Bacteria</taxon>
        <taxon>Pseudomonadati</taxon>
        <taxon>Bacteroidota</taxon>
        <taxon>Flavobacteriia</taxon>
        <taxon>Flavobacteriales</taxon>
        <taxon>Schleiferiaceae</taxon>
        <taxon>Schleiferia</taxon>
    </lineage>
</organism>
<dbReference type="GO" id="GO:0004352">
    <property type="term" value="F:glutamate dehydrogenase (NAD+) activity"/>
    <property type="evidence" value="ECO:0007669"/>
    <property type="project" value="TreeGrafter"/>
</dbReference>
<dbReference type="SUPFAM" id="SSF53223">
    <property type="entry name" value="Aminoacid dehydrogenase-like, N-terminal domain"/>
    <property type="match status" value="1"/>
</dbReference>
<dbReference type="SMART" id="SM00839">
    <property type="entry name" value="ELFV_dehydrog"/>
    <property type="match status" value="1"/>
</dbReference>
<gene>
    <name evidence="4" type="ORF">DES35_103144</name>
</gene>
<dbReference type="Proteomes" id="UP000253517">
    <property type="component" value="Unassembled WGS sequence"/>
</dbReference>
<feature type="domain" description="Glutamate/phenylalanine/leucine/valine/L-tryptophan dehydrogenase C-terminal" evidence="3">
    <location>
        <begin position="217"/>
        <end position="442"/>
    </location>
</feature>
<dbReference type="Pfam" id="PF02812">
    <property type="entry name" value="ELFV_dehydrog_N"/>
    <property type="match status" value="1"/>
</dbReference>
<dbReference type="PANTHER" id="PTHR11606">
    <property type="entry name" value="GLUTAMATE DEHYDROGENASE"/>
    <property type="match status" value="1"/>
</dbReference>
<dbReference type="InterPro" id="IPR006097">
    <property type="entry name" value="Glu/Leu/Phe/Val/Trp_DH_dimer"/>
</dbReference>
<evidence type="ECO:0000256" key="2">
    <source>
        <dbReference type="ARBA" id="ARBA00023002"/>
    </source>
</evidence>
<evidence type="ECO:0000259" key="3">
    <source>
        <dbReference type="SMART" id="SM00839"/>
    </source>
</evidence>
<keyword evidence="5" id="KW-1185">Reference proteome</keyword>
<dbReference type="Gene3D" id="3.40.50.720">
    <property type="entry name" value="NAD(P)-binding Rossmann-like Domain"/>
    <property type="match status" value="1"/>
</dbReference>
<evidence type="ECO:0000256" key="1">
    <source>
        <dbReference type="ARBA" id="ARBA00006382"/>
    </source>
</evidence>
<accession>A0A369A1T3</accession>
<evidence type="ECO:0000313" key="4">
    <source>
        <dbReference type="EMBL" id="RCX03262.1"/>
    </source>
</evidence>
<dbReference type="GO" id="GO:0006538">
    <property type="term" value="P:L-glutamate catabolic process"/>
    <property type="evidence" value="ECO:0007669"/>
    <property type="project" value="TreeGrafter"/>
</dbReference>
<dbReference type="PANTHER" id="PTHR11606:SF13">
    <property type="entry name" value="GLUTAMATE DEHYDROGENASE 1, MITOCHONDRIAL"/>
    <property type="match status" value="1"/>
</dbReference>
<sequence>MEHSVKRISKFPEYPIICFGLNRTYNFASHFQHIGNSMKILRAFESKAPEIVFEWNDTLTEARGWVVINSLKGGAAGGGTRMRKGLTCDEVISLAKTMEIKFAIAGPPIGGAKSGIDFDPSDPRKNEVLKRWFTAIGPLLKNYYGTGGDLNVDEKEEVIPITASLGIQHPQEGVLIGHFNPDPVKRTQKIHNLQRGVLLPVLAHPYKPNIKNILTVSDLITGYGVAESVRHFYKIYHQANISGLRAIIQGWGNVGASAAYYLASYGVKIVGIIDRYGGLINEAGYTFQQIAEFFETKMNNSLQAESMLSFEEVNARIWDVPADIFIPAAASRLITSDHVNRLIANGLQVIAAGANVPFADSEIFLGPIAEKADQTLSIIPDFIANCGMARTFAYLMSDEALISDETIFRDVSERIRWALEQCHSINPDNKNITKSAFILALGHENPVEIL</sequence>
<dbReference type="InterPro" id="IPR036291">
    <property type="entry name" value="NAD(P)-bd_dom_sf"/>
</dbReference>
<proteinExistence type="inferred from homology"/>
<name>A0A369A1T3_9FLAO</name>
<dbReference type="InterPro" id="IPR046346">
    <property type="entry name" value="Aminoacid_DH-like_N_sf"/>
</dbReference>
<comment type="caution">
    <text evidence="4">The sequence shown here is derived from an EMBL/GenBank/DDBJ whole genome shotgun (WGS) entry which is preliminary data.</text>
</comment>
<protein>
    <submittedName>
        <fullName evidence="4">Glutamate dehydrogenase/leucine dehydrogenase</fullName>
    </submittedName>
</protein>
<comment type="similarity">
    <text evidence="1">Belongs to the Glu/Leu/Phe/Val dehydrogenases family.</text>
</comment>
<dbReference type="InterPro" id="IPR006096">
    <property type="entry name" value="Glu/Leu/Phe/Val/Trp_DH_C"/>
</dbReference>
<evidence type="ECO:0000313" key="5">
    <source>
        <dbReference type="Proteomes" id="UP000253517"/>
    </source>
</evidence>
<keyword evidence="2" id="KW-0560">Oxidoreductase</keyword>
<dbReference type="Gene3D" id="3.40.50.10860">
    <property type="entry name" value="Leucine Dehydrogenase, chain A, domain 1"/>
    <property type="match status" value="1"/>
</dbReference>